<keyword evidence="5 6" id="KW-0472">Membrane</keyword>
<evidence type="ECO:0000259" key="8">
    <source>
        <dbReference type="Pfam" id="PF13244"/>
    </source>
</evidence>
<dbReference type="Pfam" id="PF00497">
    <property type="entry name" value="SBP_bac_3"/>
    <property type="match status" value="1"/>
</dbReference>
<keyword evidence="4 6" id="KW-1133">Transmembrane helix</keyword>
<evidence type="ECO:0000313" key="10">
    <source>
        <dbReference type="Proteomes" id="UP000000445"/>
    </source>
</evidence>
<dbReference type="AlphaFoldDB" id="B9K9K1"/>
<dbReference type="Pfam" id="PF13244">
    <property type="entry name" value="MbhD"/>
    <property type="match status" value="1"/>
</dbReference>
<keyword evidence="2" id="KW-1003">Cell membrane</keyword>
<organism evidence="9 10">
    <name type="scientific">Thermotoga neapolitana (strain ATCC 49049 / DSM 4359 / NBRC 107923 / NS-E)</name>
    <dbReference type="NCBI Taxonomy" id="309803"/>
    <lineage>
        <taxon>Bacteria</taxon>
        <taxon>Thermotogati</taxon>
        <taxon>Thermotogota</taxon>
        <taxon>Thermotogae</taxon>
        <taxon>Thermotogales</taxon>
        <taxon>Thermotogaceae</taxon>
        <taxon>Thermotoga</taxon>
    </lineage>
</organism>
<dbReference type="InterPro" id="IPR025383">
    <property type="entry name" value="MrpA_C/MbhD"/>
</dbReference>
<dbReference type="RefSeq" id="WP_015919923.1">
    <property type="nucleotide sequence ID" value="NC_011978.1"/>
</dbReference>
<protein>
    <submittedName>
        <fullName evidence="9">Subunit of the Multisubunit Na+/H+ antiporter-like protein</fullName>
    </submittedName>
</protein>
<evidence type="ECO:0000256" key="2">
    <source>
        <dbReference type="ARBA" id="ARBA00022475"/>
    </source>
</evidence>
<dbReference type="eggNOG" id="COG4623">
    <property type="taxonomic scope" value="Bacteria"/>
</dbReference>
<dbReference type="SUPFAM" id="SSF53850">
    <property type="entry name" value="Periplasmic binding protein-like II"/>
    <property type="match status" value="1"/>
</dbReference>
<dbReference type="GO" id="GO:0005886">
    <property type="term" value="C:plasma membrane"/>
    <property type="evidence" value="ECO:0007669"/>
    <property type="project" value="UniProtKB-SubCell"/>
</dbReference>
<dbReference type="KEGG" id="tna:CTN_1458"/>
<keyword evidence="10" id="KW-1185">Reference proteome</keyword>
<dbReference type="Proteomes" id="UP000000445">
    <property type="component" value="Chromosome"/>
</dbReference>
<keyword evidence="3 6" id="KW-0812">Transmembrane</keyword>
<feature type="transmembrane region" description="Helical" evidence="6">
    <location>
        <begin position="6"/>
        <end position="22"/>
    </location>
</feature>
<evidence type="ECO:0000256" key="5">
    <source>
        <dbReference type="ARBA" id="ARBA00023136"/>
    </source>
</evidence>
<evidence type="ECO:0000256" key="4">
    <source>
        <dbReference type="ARBA" id="ARBA00022989"/>
    </source>
</evidence>
<evidence type="ECO:0000256" key="3">
    <source>
        <dbReference type="ARBA" id="ARBA00022692"/>
    </source>
</evidence>
<accession>B9K9K1</accession>
<proteinExistence type="predicted"/>
<dbReference type="Gene3D" id="3.40.190.10">
    <property type="entry name" value="Periplasmic binding protein-like II"/>
    <property type="match status" value="1"/>
</dbReference>
<name>B9K9K1_THENN</name>
<dbReference type="STRING" id="309803.CTN_1458"/>
<dbReference type="InterPro" id="IPR001638">
    <property type="entry name" value="Solute-binding_3/MltF_N"/>
</dbReference>
<evidence type="ECO:0000256" key="6">
    <source>
        <dbReference type="SAM" id="Phobius"/>
    </source>
</evidence>
<feature type="domain" description="MrpA C-terminal/MbhD" evidence="8">
    <location>
        <begin position="10"/>
        <end position="71"/>
    </location>
</feature>
<dbReference type="HOGENOM" id="CLU_105380_0_0_0"/>
<dbReference type="eggNOG" id="COG1563">
    <property type="taxonomic scope" value="Bacteria"/>
</dbReference>
<reference evidence="9 10" key="1">
    <citation type="journal article" date="2009" name="Biosci. Biotechnol. Biochem.">
        <title>WeGAS: a web-based microbial genome annotation system.</title>
        <authorList>
            <person name="Lee D."/>
            <person name="Seo H."/>
            <person name="Park C."/>
            <person name="Park K."/>
        </authorList>
    </citation>
    <scope>NUCLEOTIDE SEQUENCE [LARGE SCALE GENOMIC DNA]</scope>
    <source>
        <strain evidence="10">ATCC 49049 / DSM 4359 / NBRC 107923 / NS-E</strain>
    </source>
</reference>
<comment type="subcellular location">
    <subcellularLocation>
        <location evidence="1">Cell membrane</location>
        <topology evidence="1">Multi-pass membrane protein</topology>
    </subcellularLocation>
</comment>
<evidence type="ECO:0000256" key="1">
    <source>
        <dbReference type="ARBA" id="ARBA00004651"/>
    </source>
</evidence>
<feature type="transmembrane region" description="Helical" evidence="6">
    <location>
        <begin position="50"/>
        <end position="69"/>
    </location>
</feature>
<gene>
    <name evidence="9" type="ordered locus">CTN_1458</name>
</gene>
<dbReference type="EMBL" id="CP000916">
    <property type="protein sequence ID" value="ACM23634.1"/>
    <property type="molecule type" value="Genomic_DNA"/>
</dbReference>
<feature type="domain" description="Solute-binding protein family 3/N-terminal" evidence="7">
    <location>
        <begin position="91"/>
        <end position="218"/>
    </location>
</feature>
<evidence type="ECO:0000259" key="7">
    <source>
        <dbReference type="Pfam" id="PF00497"/>
    </source>
</evidence>
<evidence type="ECO:0000313" key="9">
    <source>
        <dbReference type="EMBL" id="ACM23634.1"/>
    </source>
</evidence>
<sequence>MIEYIVLLSMITISFYTIFTPVRMFSVIGRTAISVLATLLYTVLAAPDVAIAEALLGALLTTLVYLIALKSRDRIKVGFTPVRLLFEKIGEAFTGFEYELVKSFCEKYDYGMEFVEYDSLDDLMKALNDGRIDIGCGGVFREDRKGYLETKIFYLEDEKIDLLRYMDRTYRGEELNHIFQKEGSYHILFADEELKSRFRRFLKTEKEFVERLKRKYFGEESR</sequence>